<dbReference type="PANTHER" id="PTHR43756:SF5">
    <property type="entry name" value="CHOLINE MONOOXYGENASE, CHLOROPLASTIC"/>
    <property type="match status" value="1"/>
</dbReference>
<dbReference type="PROSITE" id="PS51296">
    <property type="entry name" value="RIESKE"/>
    <property type="match status" value="1"/>
</dbReference>
<dbReference type="Gene3D" id="2.102.10.10">
    <property type="entry name" value="Rieske [2Fe-2S] iron-sulphur domain"/>
    <property type="match status" value="1"/>
</dbReference>
<comment type="similarity">
    <text evidence="4">Belongs to the choline monooxygenase family.</text>
</comment>
<dbReference type="OrthoDB" id="426882at2759"/>
<dbReference type="InterPro" id="IPR017941">
    <property type="entry name" value="Rieske_2Fe-2S"/>
</dbReference>
<keyword evidence="10" id="KW-0408">Iron</keyword>
<reference evidence="15 16" key="1">
    <citation type="submission" date="2015-01" db="EMBL/GenBank/DDBJ databases">
        <title>The Genome Sequence of Rhinocladiella mackenzie CBS 650.93.</title>
        <authorList>
            <consortium name="The Broad Institute Genomics Platform"/>
            <person name="Cuomo C."/>
            <person name="de Hoog S."/>
            <person name="Gorbushina A."/>
            <person name="Stielow B."/>
            <person name="Teixiera M."/>
            <person name="Abouelleil A."/>
            <person name="Chapman S.B."/>
            <person name="Priest M."/>
            <person name="Young S.K."/>
            <person name="Wortman J."/>
            <person name="Nusbaum C."/>
            <person name="Birren B."/>
        </authorList>
    </citation>
    <scope>NUCLEOTIDE SEQUENCE [LARGE SCALE GENOMIC DNA]</scope>
    <source>
        <strain evidence="15 16">CBS 650.93</strain>
    </source>
</reference>
<evidence type="ECO:0000256" key="1">
    <source>
        <dbReference type="ARBA" id="ARBA00001962"/>
    </source>
</evidence>
<evidence type="ECO:0000313" key="16">
    <source>
        <dbReference type="Proteomes" id="UP000053617"/>
    </source>
</evidence>
<dbReference type="RefSeq" id="XP_013269064.1">
    <property type="nucleotide sequence ID" value="XM_013413610.1"/>
</dbReference>
<dbReference type="GeneID" id="25295938"/>
<evidence type="ECO:0000256" key="6">
    <source>
        <dbReference type="ARBA" id="ARBA00014931"/>
    </source>
</evidence>
<evidence type="ECO:0000256" key="12">
    <source>
        <dbReference type="ARBA" id="ARBA00023027"/>
    </source>
</evidence>
<dbReference type="InterPro" id="IPR036922">
    <property type="entry name" value="Rieske_2Fe-2S_sf"/>
</dbReference>
<gene>
    <name evidence="15" type="ORF">Z518_07867</name>
</gene>
<dbReference type="GO" id="GO:0005506">
    <property type="term" value="F:iron ion binding"/>
    <property type="evidence" value="ECO:0007669"/>
    <property type="project" value="InterPro"/>
</dbReference>
<keyword evidence="12" id="KW-0520">NAD</keyword>
<dbReference type="GO" id="GO:0051537">
    <property type="term" value="F:2 iron, 2 sulfur cluster binding"/>
    <property type="evidence" value="ECO:0007669"/>
    <property type="project" value="UniProtKB-KW"/>
</dbReference>
<dbReference type="PROSITE" id="PS00570">
    <property type="entry name" value="RING_HYDROXYL_ALPHA"/>
    <property type="match status" value="1"/>
</dbReference>
<keyword evidence="8" id="KW-0479">Metal-binding</keyword>
<dbReference type="Pfam" id="PF00848">
    <property type="entry name" value="Ring_hydroxyl_A"/>
    <property type="match status" value="2"/>
</dbReference>
<accession>A0A0D2GUE5</accession>
<evidence type="ECO:0000256" key="7">
    <source>
        <dbReference type="ARBA" id="ARBA00022714"/>
    </source>
</evidence>
<dbReference type="GO" id="GO:0019133">
    <property type="term" value="F:choline monooxygenase activity"/>
    <property type="evidence" value="ECO:0007669"/>
    <property type="project" value="UniProtKB-EC"/>
</dbReference>
<dbReference type="PANTHER" id="PTHR43756">
    <property type="entry name" value="CHOLINE MONOOXYGENASE, CHLOROPLASTIC"/>
    <property type="match status" value="1"/>
</dbReference>
<dbReference type="CDD" id="cd03469">
    <property type="entry name" value="Rieske_RO_Alpha_N"/>
    <property type="match status" value="1"/>
</dbReference>
<dbReference type="Pfam" id="PF00355">
    <property type="entry name" value="Rieske"/>
    <property type="match status" value="1"/>
</dbReference>
<evidence type="ECO:0000313" key="15">
    <source>
        <dbReference type="EMBL" id="KIX01928.1"/>
    </source>
</evidence>
<dbReference type="VEuPathDB" id="FungiDB:Z518_07867"/>
<keyword evidence="7" id="KW-0001">2Fe-2S</keyword>
<evidence type="ECO:0000256" key="5">
    <source>
        <dbReference type="ARBA" id="ARBA00012763"/>
    </source>
</evidence>
<dbReference type="PRINTS" id="PR00090">
    <property type="entry name" value="RNGDIOXGNASE"/>
</dbReference>
<dbReference type="UniPathway" id="UPA00529">
    <property type="reaction ID" value="UER00430"/>
</dbReference>
<dbReference type="Gene3D" id="3.90.380.10">
    <property type="entry name" value="Naphthalene 1,2-dioxygenase Alpha Subunit, Chain A, domain 1"/>
    <property type="match status" value="2"/>
</dbReference>
<dbReference type="HOGENOM" id="CLU_026244_1_2_1"/>
<dbReference type="STRING" id="1442369.A0A0D2GUE5"/>
<evidence type="ECO:0000256" key="13">
    <source>
        <dbReference type="ARBA" id="ARBA00049097"/>
    </source>
</evidence>
<evidence type="ECO:0000259" key="14">
    <source>
        <dbReference type="PROSITE" id="PS51296"/>
    </source>
</evidence>
<evidence type="ECO:0000256" key="2">
    <source>
        <dbReference type="ARBA" id="ARBA00002149"/>
    </source>
</evidence>
<dbReference type="Proteomes" id="UP000053617">
    <property type="component" value="Unassembled WGS sequence"/>
</dbReference>
<evidence type="ECO:0000256" key="9">
    <source>
        <dbReference type="ARBA" id="ARBA00023002"/>
    </source>
</evidence>
<evidence type="ECO:0000256" key="11">
    <source>
        <dbReference type="ARBA" id="ARBA00023014"/>
    </source>
</evidence>
<feature type="domain" description="Rieske" evidence="14">
    <location>
        <begin position="45"/>
        <end position="129"/>
    </location>
</feature>
<protein>
    <recommendedName>
        <fullName evidence="6">Choline monooxygenase, chloroplastic</fullName>
        <ecNumber evidence="5">1.14.15.7</ecNumber>
    </recommendedName>
</protein>
<dbReference type="EC" id="1.14.15.7" evidence="5"/>
<comment type="pathway">
    <text evidence="3">Amine and polyamine biosynthesis; betaine biosynthesis via choline pathway; betaine aldehyde from choline (monooxygenase route): step 1/1.</text>
</comment>
<comment type="catalytic activity">
    <reaction evidence="13">
        <text>choline + 2 reduced [2Fe-2S]-[ferredoxin] + O2 + 2 H(+) = betaine aldehyde hydrate + 2 oxidized [2Fe-2S]-[ferredoxin] + H2O</text>
        <dbReference type="Rhea" id="RHEA:17769"/>
        <dbReference type="Rhea" id="RHEA-COMP:10000"/>
        <dbReference type="Rhea" id="RHEA-COMP:10001"/>
        <dbReference type="ChEBI" id="CHEBI:15354"/>
        <dbReference type="ChEBI" id="CHEBI:15377"/>
        <dbReference type="ChEBI" id="CHEBI:15378"/>
        <dbReference type="ChEBI" id="CHEBI:15379"/>
        <dbReference type="ChEBI" id="CHEBI:15870"/>
        <dbReference type="ChEBI" id="CHEBI:33737"/>
        <dbReference type="ChEBI" id="CHEBI:33738"/>
        <dbReference type="EC" id="1.14.15.7"/>
    </reaction>
</comment>
<proteinExistence type="inferred from homology"/>
<dbReference type="AlphaFoldDB" id="A0A0D2GUE5"/>
<keyword evidence="11" id="KW-0411">Iron-sulfur</keyword>
<keyword evidence="16" id="KW-1185">Reference proteome</keyword>
<comment type="function">
    <text evidence="2">Catalyzes the first step of the osmoprotectant glycine betaine synthesis.</text>
</comment>
<dbReference type="InterPro" id="IPR015881">
    <property type="entry name" value="ARHD_Rieske_2Fe_2S"/>
</dbReference>
<dbReference type="SUPFAM" id="SSF50022">
    <property type="entry name" value="ISP domain"/>
    <property type="match status" value="1"/>
</dbReference>
<evidence type="ECO:0000256" key="8">
    <source>
        <dbReference type="ARBA" id="ARBA00022723"/>
    </source>
</evidence>
<evidence type="ECO:0000256" key="10">
    <source>
        <dbReference type="ARBA" id="ARBA00023004"/>
    </source>
</evidence>
<keyword evidence="9" id="KW-0560">Oxidoreductase</keyword>
<evidence type="ECO:0000256" key="3">
    <source>
        <dbReference type="ARBA" id="ARBA00004866"/>
    </source>
</evidence>
<dbReference type="EMBL" id="KN847480">
    <property type="protein sequence ID" value="KIX01928.1"/>
    <property type="molecule type" value="Genomic_DNA"/>
</dbReference>
<dbReference type="InterPro" id="IPR001663">
    <property type="entry name" value="Rng_hydr_dOase-A"/>
</dbReference>
<dbReference type="InterPro" id="IPR015879">
    <property type="entry name" value="Ring_hydroxy_dOase_asu_C_dom"/>
</dbReference>
<dbReference type="GO" id="GO:0019285">
    <property type="term" value="P:glycine betaine biosynthetic process from choline"/>
    <property type="evidence" value="ECO:0007669"/>
    <property type="project" value="UniProtKB-UniPathway"/>
</dbReference>
<organism evidence="15 16">
    <name type="scientific">Rhinocladiella mackenziei CBS 650.93</name>
    <dbReference type="NCBI Taxonomy" id="1442369"/>
    <lineage>
        <taxon>Eukaryota</taxon>
        <taxon>Fungi</taxon>
        <taxon>Dikarya</taxon>
        <taxon>Ascomycota</taxon>
        <taxon>Pezizomycotina</taxon>
        <taxon>Eurotiomycetes</taxon>
        <taxon>Chaetothyriomycetidae</taxon>
        <taxon>Chaetothyriales</taxon>
        <taxon>Herpotrichiellaceae</taxon>
        <taxon>Rhinocladiella</taxon>
    </lineage>
</organism>
<sequence>MTGTGSNRVNGTGSYGAASNTLPASWYRAESMYELEKRAIFSKRWMCVSHEVRFKDIGDFVNFSVAGYAFFVIRDRKQDLKAFLNVCRHRAYPVVERDSGNASILACKYHGWSYGLSGNLAKAPRFETVDDFDKSKYSLYGVHLRIDKLGFVWVNLDAANPPTISWEEHFEGVDTQAKLGNFTMDEYAFDHCWEMEGSYNWKSIVDNYNECYHCTTAHPGIVSTTKLDTYDVVCQKGWIEHHAEPLEQVDAKYGVIPTYLFPNAAILISYLPESFCGLENNLTKYSDQYTYLTRFVPTSPTTLKMQYEVYRHKSISDEEFKVLDAFFKNIEREDKGLCDEVQRNLNVDGYVSGPLHPHNEKGVIYFKGLVKDAIEKHLVEEQKLGRKIIPSLRRPDSKETEAEEAFCGLVCNGGGGPQASTEW</sequence>
<evidence type="ECO:0000256" key="4">
    <source>
        <dbReference type="ARBA" id="ARBA00010848"/>
    </source>
</evidence>
<dbReference type="CDD" id="cd00680">
    <property type="entry name" value="RHO_alpha_C"/>
    <property type="match status" value="1"/>
</dbReference>
<comment type="cofactor">
    <cofactor evidence="1">
        <name>Fe cation</name>
        <dbReference type="ChEBI" id="CHEBI:24875"/>
    </cofactor>
</comment>
<dbReference type="SUPFAM" id="SSF55961">
    <property type="entry name" value="Bet v1-like"/>
    <property type="match status" value="1"/>
</dbReference>
<name>A0A0D2GUE5_9EURO</name>